<keyword evidence="5" id="KW-1185">Reference proteome</keyword>
<reference evidence="4 5" key="1">
    <citation type="submission" date="2015-12" db="EMBL/GenBank/DDBJ databases">
        <title>Draft genome of Thermovenabulum gondwanense isolated from a red thermophilic microbial mat colonisisng an outflow channel of a bore well.</title>
        <authorList>
            <person name="Patel B.K."/>
        </authorList>
    </citation>
    <scope>NUCLEOTIDE SEQUENCE [LARGE SCALE GENOMIC DNA]</scope>
    <source>
        <strain evidence="4 5">R270</strain>
    </source>
</reference>
<protein>
    <submittedName>
        <fullName evidence="4">Uncharacterized protein</fullName>
    </submittedName>
</protein>
<dbReference type="NCBIfam" id="NF033542">
    <property type="entry name" value="transpos_IS110"/>
    <property type="match status" value="1"/>
</dbReference>
<sequence>MKNLLEICCGLDVHKENIVACLLKGSVNDDKPQKTIRTFSTLLQGLEELKAWLESENCRHVAMESTGIYWQPVYNILESAFNGNMVIIVANARHMKNVPGKKTDMKDAEWIATLLRAGLLNGSFIPSQPVRELRDLTRYRKSIVEEISSQKNRIEKHLQSCGFKLSNFLTDIFGISGRAIIEHIARYGSIAAEEVEYYVKTRARNKLQEIKLSVNGRMNKHQRDFLKLLLKHLDETYEHLREIEENINSELEKFKRQIEQLDGIPGIDKTAAAAIIAEIGIDMSKFKTAEHICSWAGLSPGNNESAGKKSPLE</sequence>
<dbReference type="AlphaFoldDB" id="A0A161PWC3"/>
<dbReference type="InterPro" id="IPR002525">
    <property type="entry name" value="Transp_IS110-like_N"/>
</dbReference>
<dbReference type="Proteomes" id="UP000075737">
    <property type="component" value="Unassembled WGS sequence"/>
</dbReference>
<dbReference type="InterPro" id="IPR047650">
    <property type="entry name" value="Transpos_IS110"/>
</dbReference>
<dbReference type="GO" id="GO:0003677">
    <property type="term" value="F:DNA binding"/>
    <property type="evidence" value="ECO:0007669"/>
    <property type="project" value="InterPro"/>
</dbReference>
<evidence type="ECO:0000259" key="2">
    <source>
        <dbReference type="Pfam" id="PF01548"/>
    </source>
</evidence>
<dbReference type="PATRIC" id="fig|520767.4.peg.1690"/>
<feature type="domain" description="Transposase IS116/IS110/IS902 C-terminal" evidence="3">
    <location>
        <begin position="260"/>
        <end position="310"/>
    </location>
</feature>
<evidence type="ECO:0000259" key="3">
    <source>
        <dbReference type="Pfam" id="PF02371"/>
    </source>
</evidence>
<organism evidence="4 5">
    <name type="scientific">Thermovenabulum gondwanense</name>
    <dbReference type="NCBI Taxonomy" id="520767"/>
    <lineage>
        <taxon>Bacteria</taxon>
        <taxon>Bacillati</taxon>
        <taxon>Bacillota</taxon>
        <taxon>Clostridia</taxon>
        <taxon>Thermosediminibacterales</taxon>
        <taxon>Thermosediminibacteraceae</taxon>
        <taxon>Thermovenabulum</taxon>
    </lineage>
</organism>
<dbReference type="GO" id="GO:0004803">
    <property type="term" value="F:transposase activity"/>
    <property type="evidence" value="ECO:0007669"/>
    <property type="project" value="InterPro"/>
</dbReference>
<dbReference type="Pfam" id="PF02371">
    <property type="entry name" value="Transposase_20"/>
    <property type="match status" value="1"/>
</dbReference>
<name>A0A161PWC3_9FIRM</name>
<dbReference type="GO" id="GO:0006313">
    <property type="term" value="P:DNA transposition"/>
    <property type="evidence" value="ECO:0007669"/>
    <property type="project" value="InterPro"/>
</dbReference>
<evidence type="ECO:0000313" key="4">
    <source>
        <dbReference type="EMBL" id="KYO65470.1"/>
    </source>
</evidence>
<accession>A0A161PWC3</accession>
<evidence type="ECO:0000313" key="5">
    <source>
        <dbReference type="Proteomes" id="UP000075737"/>
    </source>
</evidence>
<evidence type="ECO:0000256" key="1">
    <source>
        <dbReference type="SAM" id="Coils"/>
    </source>
</evidence>
<dbReference type="EMBL" id="LOHZ01000034">
    <property type="protein sequence ID" value="KYO65470.1"/>
    <property type="molecule type" value="Genomic_DNA"/>
</dbReference>
<gene>
    <name evidence="4" type="ORF">ATZ99_15800</name>
</gene>
<dbReference type="InterPro" id="IPR003346">
    <property type="entry name" value="Transposase_20"/>
</dbReference>
<comment type="caution">
    <text evidence="4">The sequence shown here is derived from an EMBL/GenBank/DDBJ whole genome shotgun (WGS) entry which is preliminary data.</text>
</comment>
<dbReference type="PANTHER" id="PTHR33055">
    <property type="entry name" value="TRANSPOSASE FOR INSERTION SEQUENCE ELEMENT IS1111A"/>
    <property type="match status" value="1"/>
</dbReference>
<dbReference type="Pfam" id="PF01548">
    <property type="entry name" value="DEDD_Tnp_IS110"/>
    <property type="match status" value="1"/>
</dbReference>
<keyword evidence="1" id="KW-0175">Coiled coil</keyword>
<feature type="coiled-coil region" evidence="1">
    <location>
        <begin position="226"/>
        <end position="264"/>
    </location>
</feature>
<feature type="domain" description="Transposase IS110-like N-terminal" evidence="2">
    <location>
        <begin position="9"/>
        <end position="160"/>
    </location>
</feature>
<dbReference type="PANTHER" id="PTHR33055:SF15">
    <property type="entry name" value="TRANSPOSASE-RELATED"/>
    <property type="match status" value="1"/>
</dbReference>
<proteinExistence type="predicted"/>
<dbReference type="STRING" id="520767.ATZ99_15800"/>